<accession>A0ABP8KB67</accession>
<protein>
    <recommendedName>
        <fullName evidence="2">VanZ-like domain-containing protein</fullName>
    </recommendedName>
</protein>
<dbReference type="PANTHER" id="PTHR28008:SF1">
    <property type="entry name" value="DOMAIN PROTEIN, PUTATIVE (AFU_ORTHOLOGUE AFUA_3G10980)-RELATED"/>
    <property type="match status" value="1"/>
</dbReference>
<evidence type="ECO:0000313" key="4">
    <source>
        <dbReference type="Proteomes" id="UP001500936"/>
    </source>
</evidence>
<dbReference type="PROSITE" id="PS51257">
    <property type="entry name" value="PROKAR_LIPOPROTEIN"/>
    <property type="match status" value="1"/>
</dbReference>
<feature type="transmembrane region" description="Helical" evidence="1">
    <location>
        <begin position="39"/>
        <end position="55"/>
    </location>
</feature>
<gene>
    <name evidence="3" type="ORF">GCM10023187_18520</name>
</gene>
<comment type="caution">
    <text evidence="3">The sequence shown here is derived from an EMBL/GenBank/DDBJ whole genome shotgun (WGS) entry which is preliminary data.</text>
</comment>
<dbReference type="Proteomes" id="UP001500936">
    <property type="component" value="Unassembled WGS sequence"/>
</dbReference>
<keyword evidence="4" id="KW-1185">Reference proteome</keyword>
<dbReference type="InterPro" id="IPR006976">
    <property type="entry name" value="VanZ-like"/>
</dbReference>
<dbReference type="PANTHER" id="PTHR28008">
    <property type="entry name" value="DOMAIN PROTEIN, PUTATIVE (AFU_ORTHOLOGUE AFUA_3G10980)-RELATED"/>
    <property type="match status" value="1"/>
</dbReference>
<feature type="domain" description="VanZ-like" evidence="2">
    <location>
        <begin position="40"/>
        <end position="107"/>
    </location>
</feature>
<dbReference type="RefSeq" id="WP_345266266.1">
    <property type="nucleotide sequence ID" value="NZ_BAABHB010000003.1"/>
</dbReference>
<organism evidence="3 4">
    <name type="scientific">Nibrella viscosa</name>
    <dbReference type="NCBI Taxonomy" id="1084524"/>
    <lineage>
        <taxon>Bacteria</taxon>
        <taxon>Pseudomonadati</taxon>
        <taxon>Bacteroidota</taxon>
        <taxon>Cytophagia</taxon>
        <taxon>Cytophagales</taxon>
        <taxon>Spirosomataceae</taxon>
        <taxon>Nibrella</taxon>
    </lineage>
</organism>
<reference evidence="4" key="1">
    <citation type="journal article" date="2019" name="Int. J. Syst. Evol. Microbiol.">
        <title>The Global Catalogue of Microorganisms (GCM) 10K type strain sequencing project: providing services to taxonomists for standard genome sequencing and annotation.</title>
        <authorList>
            <consortium name="The Broad Institute Genomics Platform"/>
            <consortium name="The Broad Institute Genome Sequencing Center for Infectious Disease"/>
            <person name="Wu L."/>
            <person name="Ma J."/>
        </authorList>
    </citation>
    <scope>NUCLEOTIDE SEQUENCE [LARGE SCALE GENOMIC DNA]</scope>
    <source>
        <strain evidence="4">JCM 17925</strain>
    </source>
</reference>
<proteinExistence type="predicted"/>
<keyword evidence="1" id="KW-0472">Membrane</keyword>
<feature type="transmembrane region" description="Helical" evidence="1">
    <location>
        <begin position="7"/>
        <end position="27"/>
    </location>
</feature>
<keyword evidence="1" id="KW-0812">Transmembrane</keyword>
<keyword evidence="1" id="KW-1133">Transmembrane helix</keyword>
<evidence type="ECO:0000259" key="2">
    <source>
        <dbReference type="Pfam" id="PF04892"/>
    </source>
</evidence>
<sequence length="120" mass="13413">MKNKSLLWWAALIWTIIIFLGCSVPGPDLPPITEQFNDKWMHTVIFVPYGVLWVLAGYRPKVVLITGILYGIGIELFQGVAPINRTCDWRDALADALGVILGVLVGWAFIRSRRVSSNDS</sequence>
<feature type="transmembrane region" description="Helical" evidence="1">
    <location>
        <begin position="62"/>
        <end position="80"/>
    </location>
</feature>
<dbReference type="Pfam" id="PF04892">
    <property type="entry name" value="VanZ"/>
    <property type="match status" value="1"/>
</dbReference>
<feature type="transmembrane region" description="Helical" evidence="1">
    <location>
        <begin position="92"/>
        <end position="110"/>
    </location>
</feature>
<dbReference type="EMBL" id="BAABHB010000003">
    <property type="protein sequence ID" value="GAA4402923.1"/>
    <property type="molecule type" value="Genomic_DNA"/>
</dbReference>
<evidence type="ECO:0000313" key="3">
    <source>
        <dbReference type="EMBL" id="GAA4402923.1"/>
    </source>
</evidence>
<name>A0ABP8KB67_9BACT</name>
<evidence type="ECO:0000256" key="1">
    <source>
        <dbReference type="SAM" id="Phobius"/>
    </source>
</evidence>